<evidence type="ECO:0000256" key="2">
    <source>
        <dbReference type="SAM" id="MobiDB-lite"/>
    </source>
</evidence>
<dbReference type="Proteomes" id="UP000053890">
    <property type="component" value="Unassembled WGS sequence"/>
</dbReference>
<dbReference type="STRING" id="578459.A0A194S4D8"/>
<accession>A0A194S4D8</accession>
<name>A0A194S4D8_RHOGW</name>
<dbReference type="RefSeq" id="XP_018270335.1">
    <property type="nucleotide sequence ID" value="XM_018417164.1"/>
</dbReference>
<dbReference type="GO" id="GO:0005739">
    <property type="term" value="C:mitochondrion"/>
    <property type="evidence" value="ECO:0007669"/>
    <property type="project" value="UniProtKB-ARBA"/>
</dbReference>
<dbReference type="OrthoDB" id="242766at2759"/>
<dbReference type="InterPro" id="IPR051624">
    <property type="entry name" value="RMD1/Sad1-interacting"/>
</dbReference>
<dbReference type="Pfam" id="PF02582">
    <property type="entry name" value="DUF155"/>
    <property type="match status" value="1"/>
</dbReference>
<dbReference type="PANTHER" id="PTHR16255">
    <property type="entry name" value="REQUIRED FOR MEIOTIC NUCLEAR DIVISION PROTEIN 1 HOMOLOG"/>
    <property type="match status" value="1"/>
</dbReference>
<evidence type="ECO:0000313" key="4">
    <source>
        <dbReference type="EMBL" id="KPV74286.1"/>
    </source>
</evidence>
<evidence type="ECO:0000256" key="1">
    <source>
        <dbReference type="ARBA" id="ARBA00008306"/>
    </source>
</evidence>
<dbReference type="PANTHER" id="PTHR16255:SF1">
    <property type="entry name" value="REQUIRED FOR MEIOTIC NUCLEAR DIVISION PROTEIN 1 HOMOLOG"/>
    <property type="match status" value="1"/>
</dbReference>
<reference evidence="4 5" key="1">
    <citation type="journal article" date="2015" name="Front. Microbiol.">
        <title>Genome sequence of the plant growth promoting endophytic yeast Rhodotorula graminis WP1.</title>
        <authorList>
            <person name="Firrincieli A."/>
            <person name="Otillar R."/>
            <person name="Salamov A."/>
            <person name="Schmutz J."/>
            <person name="Khan Z."/>
            <person name="Redman R.S."/>
            <person name="Fleck N.D."/>
            <person name="Lindquist E."/>
            <person name="Grigoriev I.V."/>
            <person name="Doty S.L."/>
        </authorList>
    </citation>
    <scope>NUCLEOTIDE SEQUENCE [LARGE SCALE GENOMIC DNA]</scope>
    <source>
        <strain evidence="4 5">WP1</strain>
    </source>
</reference>
<organism evidence="4 5">
    <name type="scientific">Rhodotorula graminis (strain WP1)</name>
    <dbReference type="NCBI Taxonomy" id="578459"/>
    <lineage>
        <taxon>Eukaryota</taxon>
        <taxon>Fungi</taxon>
        <taxon>Dikarya</taxon>
        <taxon>Basidiomycota</taxon>
        <taxon>Pucciniomycotina</taxon>
        <taxon>Microbotryomycetes</taxon>
        <taxon>Sporidiobolales</taxon>
        <taxon>Sporidiobolaceae</taxon>
        <taxon>Rhodotorula</taxon>
    </lineage>
</organism>
<dbReference type="AlphaFoldDB" id="A0A194S4D8"/>
<dbReference type="GeneID" id="28977612"/>
<protein>
    <recommendedName>
        <fullName evidence="3">DUF155 domain-containing protein</fullName>
    </recommendedName>
</protein>
<dbReference type="InterPro" id="IPR003734">
    <property type="entry name" value="DUF155"/>
</dbReference>
<sequence length="423" mass="45993">MWTRITARALRPATRCYSSLPSSSSPAPPSLLPPGSAAIPHSTLQRPQRHKAKKSNRGDRPPPPIPRSPLDAPLLPVGLHPNPFSPHRKGARGIPDGKVIALTTASSYNTPELLLNLEALGLLGGAVNLLGEAILLPRWSPSSSSSSSSSTGESSEPAHEVGEVFVFESGTVVLWGLSMHAAETFLRKVIRGGAAGTGVYIEEGRYGEPETELLEYWVGKGPTRMSGDAILLSTPPVDADLPTAGQVPAPPSKGLLERLAFSAGMARVTKLGVYEEQFDEFAEGVAGIPKLLESGSESPVKKHDIIKRVGTLHAFRQKLNLEDENLLDEPEFLWEDADLHAHYTSICKALEFESRLTTLNDRVDYAFSLQTTLMELLNTKTSHRLEWIIIILIAFEISLVLYREGLPFLERSADSDSHKKASH</sequence>
<dbReference type="EMBL" id="KQ474080">
    <property type="protein sequence ID" value="KPV74286.1"/>
    <property type="molecule type" value="Genomic_DNA"/>
</dbReference>
<gene>
    <name evidence="4" type="ORF">RHOBADRAFT_54129</name>
</gene>
<feature type="region of interest" description="Disordered" evidence="2">
    <location>
        <begin position="13"/>
        <end position="93"/>
    </location>
</feature>
<dbReference type="OMA" id="DHYRSIC"/>
<evidence type="ECO:0000313" key="5">
    <source>
        <dbReference type="Proteomes" id="UP000053890"/>
    </source>
</evidence>
<comment type="similarity">
    <text evidence="1">Belongs to the RMD1/sif2 family.</text>
</comment>
<keyword evidence="5" id="KW-1185">Reference proteome</keyword>
<proteinExistence type="inferred from homology"/>
<feature type="domain" description="DUF155" evidence="3">
    <location>
        <begin position="164"/>
        <end position="360"/>
    </location>
</feature>
<dbReference type="GO" id="GO:0070131">
    <property type="term" value="P:positive regulation of mitochondrial translation"/>
    <property type="evidence" value="ECO:0007669"/>
    <property type="project" value="TreeGrafter"/>
</dbReference>
<evidence type="ECO:0000259" key="3">
    <source>
        <dbReference type="Pfam" id="PF02582"/>
    </source>
</evidence>